<keyword evidence="3" id="KW-0808">Transferase</keyword>
<evidence type="ECO:0000256" key="1">
    <source>
        <dbReference type="ARBA" id="ARBA00008361"/>
    </source>
</evidence>
<dbReference type="SUPFAM" id="SSF53335">
    <property type="entry name" value="S-adenosyl-L-methionine-dependent methyltransferases"/>
    <property type="match status" value="1"/>
</dbReference>
<protein>
    <submittedName>
        <fullName evidence="5">SAM-dependent methyltransferase</fullName>
    </submittedName>
</protein>
<dbReference type="Gene3D" id="3.40.50.150">
    <property type="entry name" value="Vaccinia Virus protein VP39"/>
    <property type="match status" value="1"/>
</dbReference>
<accession>A0ABS4QKR6</accession>
<name>A0ABS4QKR6_9NOCA</name>
<dbReference type="InterPro" id="IPR013216">
    <property type="entry name" value="Methyltransf_11"/>
</dbReference>
<evidence type="ECO:0000256" key="2">
    <source>
        <dbReference type="ARBA" id="ARBA00022603"/>
    </source>
</evidence>
<dbReference type="InterPro" id="IPR029063">
    <property type="entry name" value="SAM-dependent_MTases_sf"/>
</dbReference>
<evidence type="ECO:0000313" key="6">
    <source>
        <dbReference type="Proteomes" id="UP001519325"/>
    </source>
</evidence>
<dbReference type="Pfam" id="PF08241">
    <property type="entry name" value="Methyltransf_11"/>
    <property type="match status" value="1"/>
</dbReference>
<dbReference type="PANTHER" id="PTHR44942">
    <property type="entry name" value="METHYLTRANSF_11 DOMAIN-CONTAINING PROTEIN"/>
    <property type="match status" value="1"/>
</dbReference>
<keyword evidence="2 5" id="KW-0489">Methyltransferase</keyword>
<dbReference type="CDD" id="cd02440">
    <property type="entry name" value="AdoMet_MTases"/>
    <property type="match status" value="1"/>
</dbReference>
<dbReference type="InterPro" id="IPR051052">
    <property type="entry name" value="Diverse_substrate_MTase"/>
</dbReference>
<evidence type="ECO:0000256" key="3">
    <source>
        <dbReference type="ARBA" id="ARBA00022679"/>
    </source>
</evidence>
<keyword evidence="6" id="KW-1185">Reference proteome</keyword>
<dbReference type="GO" id="GO:0008168">
    <property type="term" value="F:methyltransferase activity"/>
    <property type="evidence" value="ECO:0007669"/>
    <property type="project" value="UniProtKB-KW"/>
</dbReference>
<dbReference type="PANTHER" id="PTHR44942:SF4">
    <property type="entry name" value="METHYLTRANSFERASE TYPE 11 DOMAIN-CONTAINING PROTEIN"/>
    <property type="match status" value="1"/>
</dbReference>
<evidence type="ECO:0000313" key="5">
    <source>
        <dbReference type="EMBL" id="MBP2191634.1"/>
    </source>
</evidence>
<dbReference type="Proteomes" id="UP001519325">
    <property type="component" value="Unassembled WGS sequence"/>
</dbReference>
<sequence>MAYEHPLAYVLGLEGVALLRAFAGEYDREFVDARVAEIRRLLTDHTLTGVDVEHVDAVAGYGIWSTTYDNPDNPAFDFDAEIVRAVASTLPPGVALDAGCGTGRVAAMLVDCGHRVIGVDSSAEMLAQARNRLQQATFRLGELQSLPVATGEVDMVVCSLALTHVPDLAPVFGEFARVLRPGGHLVIADVHPEQVARSRIPTIRLPGGGAGRVRSYCHRTGDYVRAAVTAGFTVRRCEEPVVAAPLVGRSAGPGPWEVWPWSLDGLAPEAAQAANAGVPSMILWHWELLNPRV</sequence>
<gene>
    <name evidence="5" type="ORF">BJ987_004535</name>
</gene>
<comment type="similarity">
    <text evidence="1">Belongs to the methyltransferase superfamily.</text>
</comment>
<evidence type="ECO:0000259" key="4">
    <source>
        <dbReference type="Pfam" id="PF08241"/>
    </source>
</evidence>
<dbReference type="GO" id="GO:0032259">
    <property type="term" value="P:methylation"/>
    <property type="evidence" value="ECO:0007669"/>
    <property type="project" value="UniProtKB-KW"/>
</dbReference>
<feature type="domain" description="Methyltransferase type 11" evidence="4">
    <location>
        <begin position="96"/>
        <end position="187"/>
    </location>
</feature>
<organism evidence="5 6">
    <name type="scientific">Nocardia goodfellowii</name>
    <dbReference type="NCBI Taxonomy" id="882446"/>
    <lineage>
        <taxon>Bacteria</taxon>
        <taxon>Bacillati</taxon>
        <taxon>Actinomycetota</taxon>
        <taxon>Actinomycetes</taxon>
        <taxon>Mycobacteriales</taxon>
        <taxon>Nocardiaceae</taxon>
        <taxon>Nocardia</taxon>
    </lineage>
</organism>
<dbReference type="RefSeq" id="WP_209893547.1">
    <property type="nucleotide sequence ID" value="NZ_JAGGMR010000001.1"/>
</dbReference>
<proteinExistence type="inferred from homology"/>
<reference evidence="5 6" key="1">
    <citation type="submission" date="2021-03" db="EMBL/GenBank/DDBJ databases">
        <title>Sequencing the genomes of 1000 actinobacteria strains.</title>
        <authorList>
            <person name="Klenk H.-P."/>
        </authorList>
    </citation>
    <scope>NUCLEOTIDE SEQUENCE [LARGE SCALE GENOMIC DNA]</scope>
    <source>
        <strain evidence="5 6">DSM 45516</strain>
    </source>
</reference>
<dbReference type="EMBL" id="JAGGMR010000001">
    <property type="protein sequence ID" value="MBP2191634.1"/>
    <property type="molecule type" value="Genomic_DNA"/>
</dbReference>
<comment type="caution">
    <text evidence="5">The sequence shown here is derived from an EMBL/GenBank/DDBJ whole genome shotgun (WGS) entry which is preliminary data.</text>
</comment>